<feature type="domain" description="HTH tetR-type" evidence="5">
    <location>
        <begin position="13"/>
        <end position="72"/>
    </location>
</feature>
<dbReference type="InterPro" id="IPR009057">
    <property type="entry name" value="Homeodomain-like_sf"/>
</dbReference>
<dbReference type="AlphaFoldDB" id="A0A1H1S324"/>
<dbReference type="Proteomes" id="UP000199649">
    <property type="component" value="Chromosome I"/>
</dbReference>
<dbReference type="PANTHER" id="PTHR30055:SF243">
    <property type="entry name" value="HTH-TYPE TRANSCRIPTIONAL REGULATOR RV1816"/>
    <property type="match status" value="1"/>
</dbReference>
<dbReference type="SUPFAM" id="SSF48498">
    <property type="entry name" value="Tetracyclin repressor-like, C-terminal domain"/>
    <property type="match status" value="1"/>
</dbReference>
<dbReference type="Gene3D" id="1.10.357.10">
    <property type="entry name" value="Tetracycline Repressor, domain 2"/>
    <property type="match status" value="1"/>
</dbReference>
<dbReference type="InterPro" id="IPR025996">
    <property type="entry name" value="MT1864/Rv1816-like_C"/>
</dbReference>
<dbReference type="SUPFAM" id="SSF46689">
    <property type="entry name" value="Homeodomain-like"/>
    <property type="match status" value="1"/>
</dbReference>
<evidence type="ECO:0000313" key="6">
    <source>
        <dbReference type="EMBL" id="SDS42391.1"/>
    </source>
</evidence>
<keyword evidence="3" id="KW-0804">Transcription</keyword>
<keyword evidence="7" id="KW-1185">Reference proteome</keyword>
<dbReference type="GO" id="GO:0000976">
    <property type="term" value="F:transcription cis-regulatory region binding"/>
    <property type="evidence" value="ECO:0007669"/>
    <property type="project" value="TreeGrafter"/>
</dbReference>
<dbReference type="EMBL" id="LT629734">
    <property type="protein sequence ID" value="SDS42391.1"/>
    <property type="molecule type" value="Genomic_DNA"/>
</dbReference>
<feature type="DNA-binding region" description="H-T-H motif" evidence="4">
    <location>
        <begin position="35"/>
        <end position="54"/>
    </location>
</feature>
<dbReference type="Pfam" id="PF00440">
    <property type="entry name" value="TetR_N"/>
    <property type="match status" value="1"/>
</dbReference>
<dbReference type="PANTHER" id="PTHR30055">
    <property type="entry name" value="HTH-TYPE TRANSCRIPTIONAL REGULATOR RUTR"/>
    <property type="match status" value="1"/>
</dbReference>
<keyword evidence="1" id="KW-0805">Transcription regulation</keyword>
<gene>
    <name evidence="6" type="ORF">SAMN04489719_2287</name>
</gene>
<dbReference type="InterPro" id="IPR050109">
    <property type="entry name" value="HTH-type_TetR-like_transc_reg"/>
</dbReference>
<reference evidence="7" key="1">
    <citation type="submission" date="2016-10" db="EMBL/GenBank/DDBJ databases">
        <authorList>
            <person name="Varghese N."/>
            <person name="Submissions S."/>
        </authorList>
    </citation>
    <scope>NUCLEOTIDE SEQUENCE [LARGE SCALE GENOMIC DNA]</scope>
    <source>
        <strain evidence="7">DSM 22965</strain>
    </source>
</reference>
<protein>
    <submittedName>
        <fullName evidence="6">DNA-binding transcriptional regulator, AcrR family</fullName>
    </submittedName>
</protein>
<accession>A0A1H1S324</accession>
<evidence type="ECO:0000256" key="1">
    <source>
        <dbReference type="ARBA" id="ARBA00023015"/>
    </source>
</evidence>
<dbReference type="PROSITE" id="PS50977">
    <property type="entry name" value="HTH_TETR_2"/>
    <property type="match status" value="1"/>
</dbReference>
<dbReference type="GO" id="GO:0003700">
    <property type="term" value="F:DNA-binding transcription factor activity"/>
    <property type="evidence" value="ECO:0007669"/>
    <property type="project" value="TreeGrafter"/>
</dbReference>
<sequence length="201" mass="21460">MLTAMGRPRLHDEHLRQRLLEAATDLMAVEGPDFSLRPLVASVGTSTSAVYSLFGSRGELLEAITVRAASSFVEAQEEVADGSPVERIVALAHAIRSWAADHAAMFQVVFGRTNASPAIAEARDTTTQPLQDAVASAIEQGVLHGDAETTTRMIFAGVHGFIALELLGHYPADEADALYDALLAAMWRGWATPEHIDALAA</sequence>
<dbReference type="STRING" id="684552.SAMN04489719_2287"/>
<dbReference type="InterPro" id="IPR036271">
    <property type="entry name" value="Tet_transcr_reg_TetR-rel_C_sf"/>
</dbReference>
<organism evidence="6 7">
    <name type="scientific">Agrococcus carbonis</name>
    <dbReference type="NCBI Taxonomy" id="684552"/>
    <lineage>
        <taxon>Bacteria</taxon>
        <taxon>Bacillati</taxon>
        <taxon>Actinomycetota</taxon>
        <taxon>Actinomycetes</taxon>
        <taxon>Micrococcales</taxon>
        <taxon>Microbacteriaceae</taxon>
        <taxon>Agrococcus</taxon>
    </lineage>
</organism>
<dbReference type="Pfam" id="PF13305">
    <property type="entry name" value="TetR_C_33"/>
    <property type="match status" value="1"/>
</dbReference>
<evidence type="ECO:0000313" key="7">
    <source>
        <dbReference type="Proteomes" id="UP000199649"/>
    </source>
</evidence>
<keyword evidence="2 4" id="KW-0238">DNA-binding</keyword>
<name>A0A1H1S324_9MICO</name>
<evidence type="ECO:0000256" key="4">
    <source>
        <dbReference type="PROSITE-ProRule" id="PRU00335"/>
    </source>
</evidence>
<evidence type="ECO:0000259" key="5">
    <source>
        <dbReference type="PROSITE" id="PS50977"/>
    </source>
</evidence>
<proteinExistence type="predicted"/>
<evidence type="ECO:0000256" key="2">
    <source>
        <dbReference type="ARBA" id="ARBA00023125"/>
    </source>
</evidence>
<dbReference type="InterPro" id="IPR001647">
    <property type="entry name" value="HTH_TetR"/>
</dbReference>
<evidence type="ECO:0000256" key="3">
    <source>
        <dbReference type="ARBA" id="ARBA00023163"/>
    </source>
</evidence>